<dbReference type="Proteomes" id="UP000767947">
    <property type="component" value="Unassembled WGS sequence"/>
</dbReference>
<reference evidence="1 2" key="1">
    <citation type="submission" date="2020-02" db="EMBL/GenBank/DDBJ databases">
        <title>Flavobacterium sp. genome.</title>
        <authorList>
            <person name="Jung H.S."/>
            <person name="Baek J.H."/>
            <person name="Jeon C.O."/>
        </authorList>
    </citation>
    <scope>NUCLEOTIDE SEQUENCE [LARGE SCALE GENOMIC DNA]</scope>
    <source>
        <strain evidence="1 2">SE-s27</strain>
    </source>
</reference>
<dbReference type="RefSeq" id="WP_169522979.1">
    <property type="nucleotide sequence ID" value="NZ_JAAMPT010000199.1"/>
</dbReference>
<evidence type="ECO:0000313" key="1">
    <source>
        <dbReference type="EMBL" id="NMH24382.1"/>
    </source>
</evidence>
<sequence>MKKKPLTIILIFNFIALFAQNNIITINYSSSLDDSKNPYGAVDFKIGTLITDGKTSLYSERNIDTTLVLMDGDVMTFEKNDFIYNYSKNLVDKIILYKDRNIDMSNVIKDTTYKIDWEITGNFKEVMNYNCQEAICDFRGRKFKAYFLKDIPYADGPFKFQGLPGIILEVISEDGAVKITAHEISIDKDKIVYPFKDVKKFISYEDSIKLYQLKFDKVKNYQPDENVSVSIPNRFIEIYAK</sequence>
<keyword evidence="2" id="KW-1185">Reference proteome</keyword>
<organism evidence="1 2">
    <name type="scientific">Flavobacterium solisilvae</name>
    <dbReference type="NCBI Taxonomy" id="1852019"/>
    <lineage>
        <taxon>Bacteria</taxon>
        <taxon>Pseudomonadati</taxon>
        <taxon>Bacteroidota</taxon>
        <taxon>Flavobacteriia</taxon>
        <taxon>Flavobacteriales</taxon>
        <taxon>Flavobacteriaceae</taxon>
        <taxon>Flavobacterium</taxon>
    </lineage>
</organism>
<name>A0ABX1QQH1_9FLAO</name>
<accession>A0ABX1QQH1</accession>
<comment type="caution">
    <text evidence="1">The sequence shown here is derived from an EMBL/GenBank/DDBJ whole genome shotgun (WGS) entry which is preliminary data.</text>
</comment>
<protein>
    <submittedName>
        <fullName evidence="1">GLPGLI family protein</fullName>
    </submittedName>
</protein>
<dbReference type="NCBIfam" id="TIGR01200">
    <property type="entry name" value="GLPGLI"/>
    <property type="match status" value="1"/>
</dbReference>
<evidence type="ECO:0000313" key="2">
    <source>
        <dbReference type="Proteomes" id="UP000767947"/>
    </source>
</evidence>
<dbReference type="Pfam" id="PF09697">
    <property type="entry name" value="Porph_ging"/>
    <property type="match status" value="1"/>
</dbReference>
<gene>
    <name evidence="1" type="ORF">G6042_03775</name>
</gene>
<dbReference type="EMBL" id="JAAMPT010000199">
    <property type="protein sequence ID" value="NMH24382.1"/>
    <property type="molecule type" value="Genomic_DNA"/>
</dbReference>
<proteinExistence type="predicted"/>
<dbReference type="InterPro" id="IPR005901">
    <property type="entry name" value="GLPGLI"/>
</dbReference>